<dbReference type="GO" id="GO:0003676">
    <property type="term" value="F:nucleic acid binding"/>
    <property type="evidence" value="ECO:0007669"/>
    <property type="project" value="InterPro"/>
</dbReference>
<dbReference type="Proteomes" id="UP000189703">
    <property type="component" value="Unplaced"/>
</dbReference>
<dbReference type="PANTHER" id="PTHR47723:SF19">
    <property type="entry name" value="POLYNUCLEOTIDYL TRANSFERASE, RIBONUCLEASE H-LIKE SUPERFAMILY PROTEIN"/>
    <property type="match status" value="1"/>
</dbReference>
<dbReference type="InterPro" id="IPR036397">
    <property type="entry name" value="RNaseH_sf"/>
</dbReference>
<dbReference type="InterPro" id="IPR012337">
    <property type="entry name" value="RNaseH-like_sf"/>
</dbReference>
<proteinExistence type="predicted"/>
<feature type="domain" description="RNase H type-1" evidence="1">
    <location>
        <begin position="2"/>
        <end position="121"/>
    </location>
</feature>
<dbReference type="RefSeq" id="XP_010263953.1">
    <property type="nucleotide sequence ID" value="XM_010265651.1"/>
</dbReference>
<evidence type="ECO:0000313" key="2">
    <source>
        <dbReference type="Proteomes" id="UP000189703"/>
    </source>
</evidence>
<evidence type="ECO:0000313" key="3">
    <source>
        <dbReference type="RefSeq" id="XP_010263953.1"/>
    </source>
</evidence>
<accession>A0A1U8AN79</accession>
<dbReference type="Pfam" id="PF13456">
    <property type="entry name" value="RVT_3"/>
    <property type="match status" value="1"/>
</dbReference>
<protein>
    <submittedName>
        <fullName evidence="3">Uncharacterized protein LOC104602081</fullName>
    </submittedName>
</protein>
<reference evidence="3" key="1">
    <citation type="submission" date="2025-08" db="UniProtKB">
        <authorList>
            <consortium name="RefSeq"/>
        </authorList>
    </citation>
    <scope>IDENTIFICATION</scope>
</reference>
<dbReference type="PANTHER" id="PTHR47723">
    <property type="entry name" value="OS05G0353850 PROTEIN"/>
    <property type="match status" value="1"/>
</dbReference>
<dbReference type="GeneID" id="104602081"/>
<dbReference type="CDD" id="cd06222">
    <property type="entry name" value="RNase_H_like"/>
    <property type="match status" value="1"/>
</dbReference>
<evidence type="ECO:0000259" key="1">
    <source>
        <dbReference type="Pfam" id="PF13456"/>
    </source>
</evidence>
<dbReference type="InterPro" id="IPR002156">
    <property type="entry name" value="RNaseH_domain"/>
</dbReference>
<dbReference type="SUPFAM" id="SSF53098">
    <property type="entry name" value="Ribonuclease H-like"/>
    <property type="match status" value="1"/>
</dbReference>
<dbReference type="InterPro" id="IPR044730">
    <property type="entry name" value="RNase_H-like_dom_plant"/>
</dbReference>
<dbReference type="InterPro" id="IPR053151">
    <property type="entry name" value="RNase_H-like"/>
</dbReference>
<dbReference type="InParanoid" id="A0A1U8AN79"/>
<organism evidence="2 3">
    <name type="scientific">Nelumbo nucifera</name>
    <name type="common">Sacred lotus</name>
    <dbReference type="NCBI Taxonomy" id="4432"/>
    <lineage>
        <taxon>Eukaryota</taxon>
        <taxon>Viridiplantae</taxon>
        <taxon>Streptophyta</taxon>
        <taxon>Embryophyta</taxon>
        <taxon>Tracheophyta</taxon>
        <taxon>Spermatophyta</taxon>
        <taxon>Magnoliopsida</taxon>
        <taxon>Proteales</taxon>
        <taxon>Nelumbonaceae</taxon>
        <taxon>Nelumbo</taxon>
    </lineage>
</organism>
<sequence>MNVDGSFLCPGSSGFGAVLRNDVGSLIAVVFSKSIVSSPIQAEAMAILNSLEVLSMYKEEDIELESDYQLLVQALDTGNLDLVSYANFLCMDIKLLTEDLAISFNHVNRSCNVVAHMLVKRGLKESGLFVQDPGWIQELTNQDLIKP</sequence>
<dbReference type="OrthoDB" id="1906820at2759"/>
<gene>
    <name evidence="3" type="primary">LOC104602081</name>
</gene>
<dbReference type="GO" id="GO:0004523">
    <property type="term" value="F:RNA-DNA hybrid ribonuclease activity"/>
    <property type="evidence" value="ECO:0007669"/>
    <property type="project" value="InterPro"/>
</dbReference>
<dbReference type="AlphaFoldDB" id="A0A1U8AN79"/>
<keyword evidence="2" id="KW-1185">Reference proteome</keyword>
<dbReference type="KEGG" id="nnu:104602081"/>
<dbReference type="Gene3D" id="3.30.420.10">
    <property type="entry name" value="Ribonuclease H-like superfamily/Ribonuclease H"/>
    <property type="match status" value="1"/>
</dbReference>
<name>A0A1U8AN79_NELNU</name>